<dbReference type="Pfam" id="PF01679">
    <property type="entry name" value="Pmp3"/>
    <property type="match status" value="1"/>
</dbReference>
<evidence type="ECO:0000256" key="3">
    <source>
        <dbReference type="ARBA" id="ARBA00022692"/>
    </source>
</evidence>
<sequence>MVKTMVLGGLALALLAIFLPSLAVLLRTGCDGNFLLDIILLFLGWIPAVLHACYARSRESAEDPGYRPQMGYAPTYAPARKVRY</sequence>
<keyword evidence="8" id="KW-1185">Reference proteome</keyword>
<dbReference type="PANTHER" id="PTHR21659">
    <property type="entry name" value="HYDROPHOBIC PROTEIN RCI2 LOW TEMPERATURE AND SALT RESPONSIVE PROTEIN LTI6 -RELATED"/>
    <property type="match status" value="1"/>
</dbReference>
<evidence type="ECO:0000256" key="4">
    <source>
        <dbReference type="ARBA" id="ARBA00022989"/>
    </source>
</evidence>
<evidence type="ECO:0000256" key="2">
    <source>
        <dbReference type="ARBA" id="ARBA00009530"/>
    </source>
</evidence>
<evidence type="ECO:0000313" key="8">
    <source>
        <dbReference type="Proteomes" id="UP000309340"/>
    </source>
</evidence>
<dbReference type="InterPro" id="IPR000612">
    <property type="entry name" value="PMP3"/>
</dbReference>
<dbReference type="Proteomes" id="UP000309340">
    <property type="component" value="Unassembled WGS sequence"/>
</dbReference>
<evidence type="ECO:0000313" key="7">
    <source>
        <dbReference type="EMBL" id="TKA68483.1"/>
    </source>
</evidence>
<protein>
    <recommendedName>
        <fullName evidence="9">Plasma membrane proteolipid 3</fullName>
    </recommendedName>
</protein>
<dbReference type="EMBL" id="NAJQ01000505">
    <property type="protein sequence ID" value="TKA68483.1"/>
    <property type="molecule type" value="Genomic_DNA"/>
</dbReference>
<comment type="similarity">
    <text evidence="2">Belongs to the UPF0057 (PMP3) family.</text>
</comment>
<comment type="subcellular location">
    <subcellularLocation>
        <location evidence="1">Membrane</location>
    </subcellularLocation>
</comment>
<dbReference type="PANTHER" id="PTHR21659:SF112">
    <property type="entry name" value="PROTEIN SNA2-RELATED"/>
    <property type="match status" value="1"/>
</dbReference>
<keyword evidence="5 6" id="KW-0472">Membrane</keyword>
<dbReference type="OrthoDB" id="2802411at2759"/>
<accession>A0A4U0X0P2</accession>
<keyword evidence="3 6" id="KW-0812">Transmembrane</keyword>
<evidence type="ECO:0008006" key="9">
    <source>
        <dbReference type="Google" id="ProtNLM"/>
    </source>
</evidence>
<reference evidence="7 8" key="1">
    <citation type="submission" date="2017-03" db="EMBL/GenBank/DDBJ databases">
        <title>Genomes of endolithic fungi from Antarctica.</title>
        <authorList>
            <person name="Coleine C."/>
            <person name="Masonjones S."/>
            <person name="Stajich J.E."/>
        </authorList>
    </citation>
    <scope>NUCLEOTIDE SEQUENCE [LARGE SCALE GENOMIC DNA]</scope>
    <source>
        <strain evidence="7 8">CCFEE 5184</strain>
    </source>
</reference>
<dbReference type="GO" id="GO:0016020">
    <property type="term" value="C:membrane"/>
    <property type="evidence" value="ECO:0007669"/>
    <property type="project" value="UniProtKB-SubCell"/>
</dbReference>
<name>A0A4U0X0P2_9PEZI</name>
<comment type="caution">
    <text evidence="7">The sequence shown here is derived from an EMBL/GenBank/DDBJ whole genome shotgun (WGS) entry which is preliminary data.</text>
</comment>
<evidence type="ECO:0000256" key="6">
    <source>
        <dbReference type="SAM" id="Phobius"/>
    </source>
</evidence>
<evidence type="ECO:0000256" key="5">
    <source>
        <dbReference type="ARBA" id="ARBA00023136"/>
    </source>
</evidence>
<gene>
    <name evidence="7" type="ORF">B0A55_08935</name>
</gene>
<keyword evidence="4 6" id="KW-1133">Transmembrane helix</keyword>
<proteinExistence type="inferred from homology"/>
<evidence type="ECO:0000256" key="1">
    <source>
        <dbReference type="ARBA" id="ARBA00004370"/>
    </source>
</evidence>
<organism evidence="7 8">
    <name type="scientific">Friedmanniomyces simplex</name>
    <dbReference type="NCBI Taxonomy" id="329884"/>
    <lineage>
        <taxon>Eukaryota</taxon>
        <taxon>Fungi</taxon>
        <taxon>Dikarya</taxon>
        <taxon>Ascomycota</taxon>
        <taxon>Pezizomycotina</taxon>
        <taxon>Dothideomycetes</taxon>
        <taxon>Dothideomycetidae</taxon>
        <taxon>Mycosphaerellales</taxon>
        <taxon>Teratosphaeriaceae</taxon>
        <taxon>Friedmanniomyces</taxon>
    </lineage>
</organism>
<dbReference type="AlphaFoldDB" id="A0A4U0X0P2"/>
<feature type="transmembrane region" description="Helical" evidence="6">
    <location>
        <begin position="33"/>
        <end position="54"/>
    </location>
</feature>
<dbReference type="STRING" id="329884.A0A4U0X0P2"/>